<dbReference type="InterPro" id="IPR036890">
    <property type="entry name" value="HATPase_C_sf"/>
</dbReference>
<dbReference type="GO" id="GO:0000160">
    <property type="term" value="P:phosphorelay signal transduction system"/>
    <property type="evidence" value="ECO:0007669"/>
    <property type="project" value="UniProtKB-KW"/>
</dbReference>
<dbReference type="PRINTS" id="PR00344">
    <property type="entry name" value="BCTRLSENSOR"/>
</dbReference>
<reference evidence="9 10" key="1">
    <citation type="submission" date="2019-05" db="EMBL/GenBank/DDBJ databases">
        <title>Burkholderia sp. DHOD12, isolated from subtropical forest soil.</title>
        <authorList>
            <person name="Gao Z.-H."/>
            <person name="Qiu L.-H."/>
        </authorList>
    </citation>
    <scope>NUCLEOTIDE SEQUENCE [LARGE SCALE GENOMIC DNA]</scope>
    <source>
        <strain evidence="9 10">DHOD12</strain>
    </source>
</reference>
<protein>
    <recommendedName>
        <fullName evidence="2">histidine kinase</fullName>
        <ecNumber evidence="2">2.7.13.3</ecNumber>
    </recommendedName>
</protein>
<feature type="transmembrane region" description="Helical" evidence="7">
    <location>
        <begin position="253"/>
        <end position="273"/>
    </location>
</feature>
<keyword evidence="6" id="KW-0175">Coiled coil</keyword>
<evidence type="ECO:0000256" key="1">
    <source>
        <dbReference type="ARBA" id="ARBA00000085"/>
    </source>
</evidence>
<evidence type="ECO:0000256" key="3">
    <source>
        <dbReference type="ARBA" id="ARBA00022679"/>
    </source>
</evidence>
<gene>
    <name evidence="9" type="ORF">FAZ95_23190</name>
</gene>
<dbReference type="EC" id="2.7.13.3" evidence="2"/>
<name>A0A4P8J1U1_9BURK</name>
<proteinExistence type="predicted"/>
<keyword evidence="4 9" id="KW-0418">Kinase</keyword>
<dbReference type="PROSITE" id="PS50109">
    <property type="entry name" value="HIS_KIN"/>
    <property type="match status" value="1"/>
</dbReference>
<evidence type="ECO:0000256" key="6">
    <source>
        <dbReference type="SAM" id="Coils"/>
    </source>
</evidence>
<keyword evidence="3" id="KW-0808">Transferase</keyword>
<organism evidence="9 10">
    <name type="scientific">Trinickia violacea</name>
    <dbReference type="NCBI Taxonomy" id="2571746"/>
    <lineage>
        <taxon>Bacteria</taxon>
        <taxon>Pseudomonadati</taxon>
        <taxon>Pseudomonadota</taxon>
        <taxon>Betaproteobacteria</taxon>
        <taxon>Burkholderiales</taxon>
        <taxon>Burkholderiaceae</taxon>
        <taxon>Trinickia</taxon>
    </lineage>
</organism>
<keyword evidence="7" id="KW-1133">Transmembrane helix</keyword>
<dbReference type="Gene3D" id="1.20.5.1930">
    <property type="match status" value="1"/>
</dbReference>
<sequence length="636" mass="69666">MALLIGVGVWYTHAGRTQPAGTAAVHLTQADWQVTDAPDFSAPPHVLDSRTLPDSWRHVTLPSDLPDAAGRPANASPAVPAAGHVRVTWIRLSTRGLRIPAGPWVLYSARARTNGTLAVYADGRLVARAQEQGPLWNSLFTPLWASLDSGAGDAPPAEVLIRLEHTAGTRVALASFWLGSADALRGSYYLRQWLQRELPATVGAAFLAVGIFALFVWFRRRHETGYLLFFNLAATAFVAHLHYYVSLPVTGDWFAWLTIDSPFWLIAVVHFYLRLLHGRALKGLTIAVVGITALVTVLTLPFVAVLPVLPDVPVIVPAIYAVALLMAAAVGGVGLFSAWRRSGEARFIAAGMALCVLLGMSDWMLYNNVVSLEGWFLGAYTNAATFGTFAILMYRRYVGAIEEVEQVNASLAQRLNAREAELELSHQQLREAERRQTISNERQRLMQDMHDGLGSSLISAIRSVERGDASDIRVSQILKHCLDDLKLTIDSMEPVEADLLLLLATLRFRLEPRLEGTGIALRWEVRELPTLAWLDPSSALHILRIVQESIANILHHTRASEVRVSTALEREGVQVTVEDNGQGFDVEGVLGSTAGRGLANQQRRAQAVGGTVSWRSGATGTRFTLWLPLERNACET</sequence>
<dbReference type="Proteomes" id="UP000298656">
    <property type="component" value="Chromosome 2"/>
</dbReference>
<feature type="transmembrane region" description="Helical" evidence="7">
    <location>
        <begin position="285"/>
        <end position="309"/>
    </location>
</feature>
<dbReference type="OrthoDB" id="9147043at2"/>
<keyword evidence="5" id="KW-0902">Two-component regulatory system</keyword>
<dbReference type="GO" id="GO:0004673">
    <property type="term" value="F:protein histidine kinase activity"/>
    <property type="evidence" value="ECO:0007669"/>
    <property type="project" value="UniProtKB-EC"/>
</dbReference>
<evidence type="ECO:0000256" key="7">
    <source>
        <dbReference type="SAM" id="Phobius"/>
    </source>
</evidence>
<feature type="transmembrane region" description="Helical" evidence="7">
    <location>
        <begin position="347"/>
        <end position="366"/>
    </location>
</feature>
<dbReference type="EMBL" id="CP040078">
    <property type="protein sequence ID" value="QCP54806.1"/>
    <property type="molecule type" value="Genomic_DNA"/>
</dbReference>
<keyword evidence="7" id="KW-0812">Transmembrane</keyword>
<comment type="catalytic activity">
    <reaction evidence="1">
        <text>ATP + protein L-histidine = ADP + protein N-phospho-L-histidine.</text>
        <dbReference type="EC" id="2.7.13.3"/>
    </reaction>
</comment>
<dbReference type="InterPro" id="IPR003594">
    <property type="entry name" value="HATPase_dom"/>
</dbReference>
<dbReference type="SMART" id="SM00387">
    <property type="entry name" value="HATPase_c"/>
    <property type="match status" value="1"/>
</dbReference>
<dbReference type="KEGG" id="tvl:FAZ95_23190"/>
<dbReference type="RefSeq" id="WP_137337564.1">
    <property type="nucleotide sequence ID" value="NZ_CP040078.1"/>
</dbReference>
<evidence type="ECO:0000256" key="5">
    <source>
        <dbReference type="ARBA" id="ARBA00023012"/>
    </source>
</evidence>
<dbReference type="PANTHER" id="PTHR24421">
    <property type="entry name" value="NITRATE/NITRITE SENSOR PROTEIN NARX-RELATED"/>
    <property type="match status" value="1"/>
</dbReference>
<dbReference type="Pfam" id="PF02518">
    <property type="entry name" value="HATPase_c"/>
    <property type="match status" value="1"/>
</dbReference>
<keyword evidence="10" id="KW-1185">Reference proteome</keyword>
<feature type="transmembrane region" description="Helical" evidence="7">
    <location>
        <begin position="315"/>
        <end position="335"/>
    </location>
</feature>
<keyword evidence="7" id="KW-0472">Membrane</keyword>
<dbReference type="InterPro" id="IPR050482">
    <property type="entry name" value="Sensor_HK_TwoCompSys"/>
</dbReference>
<feature type="transmembrane region" description="Helical" evidence="7">
    <location>
        <begin position="372"/>
        <end position="394"/>
    </location>
</feature>
<dbReference type="SUPFAM" id="SSF55874">
    <property type="entry name" value="ATPase domain of HSP90 chaperone/DNA topoisomerase II/histidine kinase"/>
    <property type="match status" value="1"/>
</dbReference>
<feature type="domain" description="Histidine kinase" evidence="8">
    <location>
        <begin position="444"/>
        <end position="631"/>
    </location>
</feature>
<evidence type="ECO:0000256" key="4">
    <source>
        <dbReference type="ARBA" id="ARBA00022777"/>
    </source>
</evidence>
<dbReference type="AlphaFoldDB" id="A0A4P8J1U1"/>
<evidence type="ECO:0000259" key="8">
    <source>
        <dbReference type="PROSITE" id="PS50109"/>
    </source>
</evidence>
<dbReference type="Gene3D" id="3.30.565.10">
    <property type="entry name" value="Histidine kinase-like ATPase, C-terminal domain"/>
    <property type="match status" value="1"/>
</dbReference>
<dbReference type="CDD" id="cd16917">
    <property type="entry name" value="HATPase_UhpB-NarQ-NarX-like"/>
    <property type="match status" value="1"/>
</dbReference>
<evidence type="ECO:0000256" key="2">
    <source>
        <dbReference type="ARBA" id="ARBA00012438"/>
    </source>
</evidence>
<feature type="transmembrane region" description="Helical" evidence="7">
    <location>
        <begin position="225"/>
        <end position="247"/>
    </location>
</feature>
<accession>A0A4P8J1U1</accession>
<feature type="coiled-coil region" evidence="6">
    <location>
        <begin position="401"/>
        <end position="435"/>
    </location>
</feature>
<dbReference type="InterPro" id="IPR004358">
    <property type="entry name" value="Sig_transdc_His_kin-like_C"/>
</dbReference>
<dbReference type="InterPro" id="IPR005467">
    <property type="entry name" value="His_kinase_dom"/>
</dbReference>
<evidence type="ECO:0000313" key="10">
    <source>
        <dbReference type="Proteomes" id="UP000298656"/>
    </source>
</evidence>
<evidence type="ECO:0000313" key="9">
    <source>
        <dbReference type="EMBL" id="QCP54806.1"/>
    </source>
</evidence>
<feature type="transmembrane region" description="Helical" evidence="7">
    <location>
        <begin position="198"/>
        <end position="218"/>
    </location>
</feature>